<dbReference type="RefSeq" id="WP_317234019.1">
    <property type="nucleotide sequence ID" value="NZ_JAWJUL010000058.1"/>
</dbReference>
<organism evidence="1 2">
    <name type="scientific">Metapseudomonas otitidis</name>
    <dbReference type="NCBI Taxonomy" id="319939"/>
    <lineage>
        <taxon>Bacteria</taxon>
        <taxon>Pseudomonadati</taxon>
        <taxon>Pseudomonadota</taxon>
        <taxon>Gammaproteobacteria</taxon>
        <taxon>Pseudomonadales</taxon>
        <taxon>Pseudomonadaceae</taxon>
        <taxon>Metapseudomonas</taxon>
    </lineage>
</organism>
<keyword evidence="2" id="KW-1185">Reference proteome</keyword>
<evidence type="ECO:0000313" key="1">
    <source>
        <dbReference type="EMBL" id="MDV3440893.1"/>
    </source>
</evidence>
<gene>
    <name evidence="1" type="ORF">R0G64_15805</name>
</gene>
<dbReference type="Proteomes" id="UP001273935">
    <property type="component" value="Unassembled WGS sequence"/>
</dbReference>
<proteinExistence type="predicted"/>
<evidence type="ECO:0000313" key="2">
    <source>
        <dbReference type="Proteomes" id="UP001273935"/>
    </source>
</evidence>
<name>A0ABU3XSK1_9GAMM</name>
<reference evidence="1 2" key="1">
    <citation type="submission" date="2023-10" db="EMBL/GenBank/DDBJ databases">
        <title>Pseudomonas otitidis isolated from a paediatric patient with cystic fibrosis in Chile.</title>
        <authorList>
            <person name="Amsteins-Romero L."/>
            <person name="Opazo-Capurro A."/>
            <person name="Matus-Kohler M."/>
            <person name="Gonzalez-Rocha G."/>
        </authorList>
    </citation>
    <scope>NUCLEOTIDE SEQUENCE [LARGE SCALE GENOMIC DNA]</scope>
    <source>
        <strain evidence="1 2">P-714</strain>
    </source>
</reference>
<dbReference type="EMBL" id="JAWJUL010000058">
    <property type="protein sequence ID" value="MDV3440893.1"/>
    <property type="molecule type" value="Genomic_DNA"/>
</dbReference>
<accession>A0ABU3XSK1</accession>
<sequence>MKSGHLYYASDKAVYDALVQHNFKNSDVREIFLSRGILISDDTPREDVAHYFSMLNHDYYDHQKIAGIFFGATRKERTALTKISASFDKEKLDYVAHELKRNLESEGAKVECKWAGKNYEIHIKYEDYNSNKSEFKQTVEKEAVIEIEAGGEGFLVRYPNNKFVSEAKDRLLDVMSKQMPEQSSLVVDEISLKVLVSSGVRTDFFKKLLTSLSGYKPVDVSDVYVYNPKIKNSDTDVGIHITKVSLKGEGVLSSVELDGLFKTGFYITRMVWTCIAQNDQSDIYELDAQFNNLDDCEGFSYVVRGVFKYNGKGGHNKTKTACDPLPDKKMLRLLESAAHKALQEVKGGDVALKEVEGEIA</sequence>
<protein>
    <submittedName>
        <fullName evidence="1">Uncharacterized protein</fullName>
    </submittedName>
</protein>
<comment type="caution">
    <text evidence="1">The sequence shown here is derived from an EMBL/GenBank/DDBJ whole genome shotgun (WGS) entry which is preliminary data.</text>
</comment>